<dbReference type="Gene3D" id="3.40.50.2020">
    <property type="match status" value="1"/>
</dbReference>
<dbReference type="EMBL" id="FNNI01000005">
    <property type="protein sequence ID" value="SDX33457.1"/>
    <property type="molecule type" value="Genomic_DNA"/>
</dbReference>
<proteinExistence type="inferred from homology"/>
<gene>
    <name evidence="3" type="ORF">SAMN05443545_10538</name>
</gene>
<organism evidence="3 4">
    <name type="scientific">Aidingimonas halophila</name>
    <dbReference type="NCBI Taxonomy" id="574349"/>
    <lineage>
        <taxon>Bacteria</taxon>
        <taxon>Pseudomonadati</taxon>
        <taxon>Pseudomonadota</taxon>
        <taxon>Gammaproteobacteria</taxon>
        <taxon>Oceanospirillales</taxon>
        <taxon>Halomonadaceae</taxon>
        <taxon>Aidingimonas</taxon>
    </lineage>
</organism>
<dbReference type="SUPFAM" id="SSF53271">
    <property type="entry name" value="PRTase-like"/>
    <property type="match status" value="1"/>
</dbReference>
<sequence>MSVIRQMIGTSSLLSTLVLEKVDRWLRHLLPGRCAFCLGTAVRGAPWCQHCLIELPWNEHACSRCAEPLPNRVAPSGRYCGRCLSDPPSFIRAHVPLRYSGEVAAQVQAFKFSGSPRAGAILLALLERSLPGTGERLPEVLIAVPLHEERAKQRGFDQADWLASRLARRLGMRYLRARRVRSTPTQRGLSRKRRRTNLDGAFAIDTPLPYRVAILDDVMTTGATLDALGKACQSAGATHVEVWAVARTPMT</sequence>
<dbReference type="PANTHER" id="PTHR47505:SF1">
    <property type="entry name" value="DNA UTILIZATION PROTEIN YHGH"/>
    <property type="match status" value="1"/>
</dbReference>
<reference evidence="3 4" key="1">
    <citation type="submission" date="2016-10" db="EMBL/GenBank/DDBJ databases">
        <authorList>
            <person name="de Groot N.N."/>
        </authorList>
    </citation>
    <scope>NUCLEOTIDE SEQUENCE [LARGE SCALE GENOMIC DNA]</scope>
    <source>
        <strain evidence="3 4">DSM 19219</strain>
    </source>
</reference>
<protein>
    <submittedName>
        <fullName evidence="3">ComF family protein</fullName>
    </submittedName>
</protein>
<dbReference type="InterPro" id="IPR000836">
    <property type="entry name" value="PRTase_dom"/>
</dbReference>
<dbReference type="STRING" id="574349.SAMN05443545_10538"/>
<dbReference type="Pfam" id="PF18912">
    <property type="entry name" value="DZR_2"/>
    <property type="match status" value="1"/>
</dbReference>
<evidence type="ECO:0000256" key="1">
    <source>
        <dbReference type="ARBA" id="ARBA00008007"/>
    </source>
</evidence>
<comment type="similarity">
    <text evidence="1">Belongs to the ComF/GntX family.</text>
</comment>
<evidence type="ECO:0000313" key="4">
    <source>
        <dbReference type="Proteomes" id="UP000198500"/>
    </source>
</evidence>
<dbReference type="Proteomes" id="UP000198500">
    <property type="component" value="Unassembled WGS sequence"/>
</dbReference>
<feature type="domain" description="Double zinc ribbon" evidence="2">
    <location>
        <begin position="26"/>
        <end position="84"/>
    </location>
</feature>
<dbReference type="CDD" id="cd06223">
    <property type="entry name" value="PRTases_typeI"/>
    <property type="match status" value="1"/>
</dbReference>
<name>A0A1H3AUW3_9GAMM</name>
<evidence type="ECO:0000259" key="2">
    <source>
        <dbReference type="Pfam" id="PF18912"/>
    </source>
</evidence>
<accession>A0A1H3AUW3</accession>
<evidence type="ECO:0000313" key="3">
    <source>
        <dbReference type="EMBL" id="SDX33457.1"/>
    </source>
</evidence>
<dbReference type="InterPro" id="IPR029057">
    <property type="entry name" value="PRTase-like"/>
</dbReference>
<dbReference type="InterPro" id="IPR044005">
    <property type="entry name" value="DZR_2"/>
</dbReference>
<dbReference type="AlphaFoldDB" id="A0A1H3AUW3"/>
<keyword evidence="4" id="KW-1185">Reference proteome</keyword>
<dbReference type="PANTHER" id="PTHR47505">
    <property type="entry name" value="DNA UTILIZATION PROTEIN YHGH"/>
    <property type="match status" value="1"/>
</dbReference>
<dbReference type="InterPro" id="IPR051910">
    <property type="entry name" value="ComF/GntX_DNA_util-trans"/>
</dbReference>